<dbReference type="Proteomes" id="UP001589795">
    <property type="component" value="Unassembled WGS sequence"/>
</dbReference>
<protein>
    <submittedName>
        <fullName evidence="1">Uncharacterized protein</fullName>
    </submittedName>
</protein>
<proteinExistence type="predicted"/>
<organism evidence="1 2">
    <name type="scientific">Paracoccus rhizosphaerae</name>
    <dbReference type="NCBI Taxonomy" id="1133347"/>
    <lineage>
        <taxon>Bacteria</taxon>
        <taxon>Pseudomonadati</taxon>
        <taxon>Pseudomonadota</taxon>
        <taxon>Alphaproteobacteria</taxon>
        <taxon>Rhodobacterales</taxon>
        <taxon>Paracoccaceae</taxon>
        <taxon>Paracoccus</taxon>
    </lineage>
</organism>
<evidence type="ECO:0000313" key="2">
    <source>
        <dbReference type="Proteomes" id="UP001589795"/>
    </source>
</evidence>
<accession>A0ABV6CM75</accession>
<reference evidence="1 2" key="1">
    <citation type="submission" date="2024-09" db="EMBL/GenBank/DDBJ databases">
        <authorList>
            <person name="Sun Q."/>
            <person name="Mori K."/>
        </authorList>
    </citation>
    <scope>NUCLEOTIDE SEQUENCE [LARGE SCALE GENOMIC DNA]</scope>
    <source>
        <strain evidence="1 2">CCM 7904</strain>
    </source>
</reference>
<sequence>MSTITPPVCGAVFVAAGMAQKNCCGSP</sequence>
<keyword evidence="2" id="KW-1185">Reference proteome</keyword>
<dbReference type="EMBL" id="JBHLWQ010000072">
    <property type="protein sequence ID" value="MFC0200331.1"/>
    <property type="molecule type" value="Genomic_DNA"/>
</dbReference>
<name>A0ABV6CM75_9RHOB</name>
<evidence type="ECO:0000313" key="1">
    <source>
        <dbReference type="EMBL" id="MFC0200331.1"/>
    </source>
</evidence>
<comment type="caution">
    <text evidence="1">The sequence shown here is derived from an EMBL/GenBank/DDBJ whole genome shotgun (WGS) entry which is preliminary data.</text>
</comment>
<dbReference type="RefSeq" id="WP_322630231.1">
    <property type="nucleotide sequence ID" value="NZ_JAOTBE010000098.1"/>
</dbReference>
<gene>
    <name evidence="1" type="ORF">ACFFIZ_08345</name>
</gene>